<protein>
    <recommendedName>
        <fullName evidence="4">Probable multidrug resistance protein NorM</fullName>
    </recommendedName>
    <alternativeName>
        <fullName evidence="12">Multidrug-efflux transporter</fullName>
    </alternativeName>
</protein>
<dbReference type="GO" id="GO:0042910">
    <property type="term" value="F:xenobiotic transmembrane transporter activity"/>
    <property type="evidence" value="ECO:0007669"/>
    <property type="project" value="InterPro"/>
</dbReference>
<feature type="transmembrane region" description="Helical" evidence="13">
    <location>
        <begin position="259"/>
        <end position="280"/>
    </location>
</feature>
<feature type="transmembrane region" description="Helical" evidence="13">
    <location>
        <begin position="236"/>
        <end position="253"/>
    </location>
</feature>
<accession>A0A395VDK7</accession>
<keyword evidence="8 13" id="KW-0812">Transmembrane</keyword>
<keyword evidence="5" id="KW-0813">Transport</keyword>
<comment type="subcellular location">
    <subcellularLocation>
        <location evidence="2">Cell membrane</location>
        <topology evidence="2">Multi-pass membrane protein</topology>
    </subcellularLocation>
</comment>
<sequence length="444" mass="47945">MNETFMKEKPILPLLTSMALPMVISMMVNALYNIVDSLFVARINENAMTALSLVFPIQNFVNALAIGFGVGINALIAYFLGAGDKKGADRAATQGLVLALIHGVVVTVLSISIMPAFLDMFTNDVQVYQMGMEYAVIVFAFSTITMANLSFEKIFQSVGRMKVSMIGLLCGSITNIILDPLLIFGIGIFPRLGIAGAAIATAIGQLCTLLLYLTVYNKRPIPVKIRKEYLAFHKEIDHRLYSIGVPAILNLALPSLLVSVLNGILAAYSQIYVVILGIYYKLQTFLYLPANGIVQGMRPLIGYNYGAGEQKRVKKIYEITLAMSAVIMALGTILCLVASRGLMELFTENAETIAAGGTALRIISAGFIISSVSVTASGALEGLGKGTHSLVISLFRYVILMIPAAFVLCRIFGPTGVWHAFWITEAVTSVIAAYVYHKAAGSRK</sequence>
<keyword evidence="11 13" id="KW-0472">Membrane</keyword>
<dbReference type="EMBL" id="QRVL01000001">
    <property type="protein sequence ID" value="RGS42149.1"/>
    <property type="molecule type" value="Genomic_DNA"/>
</dbReference>
<name>A0A395VDK7_9FIRM</name>
<evidence type="ECO:0000256" key="7">
    <source>
        <dbReference type="ARBA" id="ARBA00022475"/>
    </source>
</evidence>
<comment type="function">
    <text evidence="1">Multidrug efflux pump.</text>
</comment>
<evidence type="ECO:0000256" key="9">
    <source>
        <dbReference type="ARBA" id="ARBA00022989"/>
    </source>
</evidence>
<evidence type="ECO:0000313" key="14">
    <source>
        <dbReference type="EMBL" id="RGS42149.1"/>
    </source>
</evidence>
<feature type="transmembrane region" description="Helical" evidence="13">
    <location>
        <begin position="92"/>
        <end position="114"/>
    </location>
</feature>
<dbReference type="AlphaFoldDB" id="A0A395VDK7"/>
<reference evidence="14 15" key="1">
    <citation type="submission" date="2018-08" db="EMBL/GenBank/DDBJ databases">
        <title>A genome reference for cultivated species of the human gut microbiota.</title>
        <authorList>
            <person name="Zou Y."/>
            <person name="Xue W."/>
            <person name="Luo G."/>
        </authorList>
    </citation>
    <scope>NUCLEOTIDE SEQUENCE [LARGE SCALE GENOMIC DNA]</scope>
    <source>
        <strain evidence="14 15">AF22-12AC</strain>
    </source>
</reference>
<dbReference type="PANTHER" id="PTHR43298">
    <property type="entry name" value="MULTIDRUG RESISTANCE PROTEIN NORM-RELATED"/>
    <property type="match status" value="1"/>
</dbReference>
<evidence type="ECO:0000256" key="4">
    <source>
        <dbReference type="ARBA" id="ARBA00020268"/>
    </source>
</evidence>
<dbReference type="RefSeq" id="WP_118096475.1">
    <property type="nucleotide sequence ID" value="NZ_QRVL01000001.1"/>
</dbReference>
<feature type="transmembrane region" description="Helical" evidence="13">
    <location>
        <begin position="319"/>
        <end position="339"/>
    </location>
</feature>
<dbReference type="InterPro" id="IPR048279">
    <property type="entry name" value="MdtK-like"/>
</dbReference>
<evidence type="ECO:0000256" key="3">
    <source>
        <dbReference type="ARBA" id="ARBA00010199"/>
    </source>
</evidence>
<evidence type="ECO:0000256" key="1">
    <source>
        <dbReference type="ARBA" id="ARBA00003408"/>
    </source>
</evidence>
<evidence type="ECO:0000256" key="12">
    <source>
        <dbReference type="ARBA" id="ARBA00031636"/>
    </source>
</evidence>
<keyword evidence="10" id="KW-0406">Ion transport</keyword>
<evidence type="ECO:0000256" key="8">
    <source>
        <dbReference type="ARBA" id="ARBA00022692"/>
    </source>
</evidence>
<evidence type="ECO:0000313" key="15">
    <source>
        <dbReference type="Proteomes" id="UP000266172"/>
    </source>
</evidence>
<keyword evidence="7" id="KW-1003">Cell membrane</keyword>
<keyword evidence="9 13" id="KW-1133">Transmembrane helix</keyword>
<evidence type="ECO:0000256" key="6">
    <source>
        <dbReference type="ARBA" id="ARBA00022449"/>
    </source>
</evidence>
<organism evidence="14 15">
    <name type="scientific">Roseburia hominis</name>
    <dbReference type="NCBI Taxonomy" id="301301"/>
    <lineage>
        <taxon>Bacteria</taxon>
        <taxon>Bacillati</taxon>
        <taxon>Bacillota</taxon>
        <taxon>Clostridia</taxon>
        <taxon>Lachnospirales</taxon>
        <taxon>Lachnospiraceae</taxon>
        <taxon>Roseburia</taxon>
    </lineage>
</organism>
<evidence type="ECO:0000256" key="10">
    <source>
        <dbReference type="ARBA" id="ARBA00023065"/>
    </source>
</evidence>
<evidence type="ECO:0000256" key="5">
    <source>
        <dbReference type="ARBA" id="ARBA00022448"/>
    </source>
</evidence>
<feature type="transmembrane region" description="Helical" evidence="13">
    <location>
        <begin position="55"/>
        <end position="80"/>
    </location>
</feature>
<gene>
    <name evidence="14" type="ORF">DWX93_02100</name>
</gene>
<feature type="transmembrane region" description="Helical" evidence="13">
    <location>
        <begin position="134"/>
        <end position="151"/>
    </location>
</feature>
<dbReference type="NCBIfam" id="TIGR00797">
    <property type="entry name" value="matE"/>
    <property type="match status" value="1"/>
</dbReference>
<comment type="similarity">
    <text evidence="3">Belongs to the multi antimicrobial extrusion (MATE) (TC 2.A.66.1) family.</text>
</comment>
<feature type="transmembrane region" description="Helical" evidence="13">
    <location>
        <begin position="194"/>
        <end position="215"/>
    </location>
</feature>
<feature type="transmembrane region" description="Helical" evidence="13">
    <location>
        <begin position="359"/>
        <end position="382"/>
    </location>
</feature>
<dbReference type="InterPro" id="IPR050222">
    <property type="entry name" value="MATE_MdtK"/>
</dbReference>
<evidence type="ECO:0000256" key="2">
    <source>
        <dbReference type="ARBA" id="ARBA00004651"/>
    </source>
</evidence>
<keyword evidence="6" id="KW-0050">Antiport</keyword>
<comment type="caution">
    <text evidence="14">The sequence shown here is derived from an EMBL/GenBank/DDBJ whole genome shotgun (WGS) entry which is preliminary data.</text>
</comment>
<evidence type="ECO:0000256" key="13">
    <source>
        <dbReference type="SAM" id="Phobius"/>
    </source>
</evidence>
<feature type="transmembrane region" description="Helical" evidence="13">
    <location>
        <begin position="419"/>
        <end position="436"/>
    </location>
</feature>
<dbReference type="GO" id="GO:0006811">
    <property type="term" value="P:monoatomic ion transport"/>
    <property type="evidence" value="ECO:0007669"/>
    <property type="project" value="UniProtKB-KW"/>
</dbReference>
<dbReference type="Proteomes" id="UP000266172">
    <property type="component" value="Unassembled WGS sequence"/>
</dbReference>
<dbReference type="InterPro" id="IPR002528">
    <property type="entry name" value="MATE_fam"/>
</dbReference>
<dbReference type="Pfam" id="PF01554">
    <property type="entry name" value="MatE"/>
    <property type="match status" value="2"/>
</dbReference>
<evidence type="ECO:0000256" key="11">
    <source>
        <dbReference type="ARBA" id="ARBA00023136"/>
    </source>
</evidence>
<dbReference type="GO" id="GO:0005886">
    <property type="term" value="C:plasma membrane"/>
    <property type="evidence" value="ECO:0007669"/>
    <property type="project" value="UniProtKB-SubCell"/>
</dbReference>
<dbReference type="PANTHER" id="PTHR43298:SF2">
    <property type="entry name" value="FMN_FAD EXPORTER YEEO-RELATED"/>
    <property type="match status" value="1"/>
</dbReference>
<feature type="transmembrane region" description="Helical" evidence="13">
    <location>
        <begin position="12"/>
        <end position="35"/>
    </location>
</feature>
<dbReference type="PIRSF" id="PIRSF006603">
    <property type="entry name" value="DinF"/>
    <property type="match status" value="1"/>
</dbReference>
<feature type="transmembrane region" description="Helical" evidence="13">
    <location>
        <begin position="163"/>
        <end position="188"/>
    </location>
</feature>
<proteinExistence type="inferred from homology"/>
<dbReference type="GO" id="GO:0015297">
    <property type="term" value="F:antiporter activity"/>
    <property type="evidence" value="ECO:0007669"/>
    <property type="project" value="UniProtKB-KW"/>
</dbReference>
<feature type="transmembrane region" description="Helical" evidence="13">
    <location>
        <begin position="394"/>
        <end position="413"/>
    </location>
</feature>